<evidence type="ECO:0000313" key="1">
    <source>
        <dbReference type="Proteomes" id="UP001652660"/>
    </source>
</evidence>
<protein>
    <recommendedName>
        <fullName evidence="3">RNA-directed DNA polymerase (Reverse transcriptase)</fullName>
    </recommendedName>
</protein>
<dbReference type="PANTHER" id="PTHR33710:SF71">
    <property type="entry name" value="ENDONUCLEASE_EXONUCLEASE_PHOSPHATASE DOMAIN-CONTAINING PROTEIN"/>
    <property type="match status" value="1"/>
</dbReference>
<dbReference type="PANTHER" id="PTHR33710">
    <property type="entry name" value="BNAC02G09200D PROTEIN"/>
    <property type="match status" value="1"/>
</dbReference>
<name>A0ABM4WPQ9_COFAR</name>
<accession>A0ABM4WPQ9</accession>
<sequence>MDNSFTVQHLGRDPSDHAPLLLSASTMLDNKPKPFWFLNVWTSKEGFLDVVKQCWADDVPGSPLRVLSIKLGKMKNSFKRWSREMFEDIFMASKDAEREVMEAEVAYDNDPIEQLLLKLQKARVKLRNTLAVEEGFSRQKARVRWLKDGDRNSKYFHSLVAERRSRALIHHI</sequence>
<evidence type="ECO:0000313" key="2">
    <source>
        <dbReference type="RefSeq" id="XP_071933775.1"/>
    </source>
</evidence>
<proteinExistence type="predicted"/>
<gene>
    <name evidence="2" type="primary">LOC140036314</name>
</gene>
<dbReference type="RefSeq" id="XP_071933775.1">
    <property type="nucleotide sequence ID" value="XM_072077674.1"/>
</dbReference>
<dbReference type="GeneID" id="140036314"/>
<reference evidence="2" key="1">
    <citation type="submission" date="2025-08" db="UniProtKB">
        <authorList>
            <consortium name="RefSeq"/>
        </authorList>
    </citation>
    <scope>IDENTIFICATION</scope>
    <source>
        <tissue evidence="2">Leaves</tissue>
    </source>
</reference>
<evidence type="ECO:0008006" key="3">
    <source>
        <dbReference type="Google" id="ProtNLM"/>
    </source>
</evidence>
<keyword evidence="1" id="KW-1185">Reference proteome</keyword>
<organism evidence="1 2">
    <name type="scientific">Coffea arabica</name>
    <name type="common">Arabian coffee</name>
    <dbReference type="NCBI Taxonomy" id="13443"/>
    <lineage>
        <taxon>Eukaryota</taxon>
        <taxon>Viridiplantae</taxon>
        <taxon>Streptophyta</taxon>
        <taxon>Embryophyta</taxon>
        <taxon>Tracheophyta</taxon>
        <taxon>Spermatophyta</taxon>
        <taxon>Magnoliopsida</taxon>
        <taxon>eudicotyledons</taxon>
        <taxon>Gunneridae</taxon>
        <taxon>Pentapetalae</taxon>
        <taxon>asterids</taxon>
        <taxon>lamiids</taxon>
        <taxon>Gentianales</taxon>
        <taxon>Rubiaceae</taxon>
        <taxon>Ixoroideae</taxon>
        <taxon>Gardenieae complex</taxon>
        <taxon>Bertiereae - Coffeeae clade</taxon>
        <taxon>Coffeeae</taxon>
        <taxon>Coffea</taxon>
    </lineage>
</organism>
<dbReference type="Proteomes" id="UP001652660">
    <property type="component" value="Chromosome 2e"/>
</dbReference>